<protein>
    <recommendedName>
        <fullName evidence="7">Pyridine nucleotide-disulfide oxidoreductase domain-containing protein 2</fullName>
    </recommendedName>
</protein>
<keyword evidence="4" id="KW-0274">FAD</keyword>
<evidence type="ECO:0000256" key="2">
    <source>
        <dbReference type="ARBA" id="ARBA00006046"/>
    </source>
</evidence>
<evidence type="ECO:0000259" key="8">
    <source>
        <dbReference type="Pfam" id="PF01593"/>
    </source>
</evidence>
<name>A0A9J7XNX3_CYPCA</name>
<reference evidence="9" key="1">
    <citation type="submission" date="2025-08" db="UniProtKB">
        <authorList>
            <consortium name="Ensembl"/>
        </authorList>
    </citation>
    <scope>IDENTIFICATION</scope>
</reference>
<dbReference type="SUPFAM" id="SSF51905">
    <property type="entry name" value="FAD/NAD(P)-binding domain"/>
    <property type="match status" value="1"/>
</dbReference>
<evidence type="ECO:0000256" key="1">
    <source>
        <dbReference type="ARBA" id="ARBA00004305"/>
    </source>
</evidence>
<feature type="domain" description="Amine oxidase" evidence="8">
    <location>
        <begin position="45"/>
        <end position="384"/>
    </location>
</feature>
<dbReference type="OMA" id="GQQVGWP"/>
<evidence type="ECO:0000256" key="5">
    <source>
        <dbReference type="ARBA" id="ARBA00037217"/>
    </source>
</evidence>
<dbReference type="Proteomes" id="UP001108240">
    <property type="component" value="Unplaced"/>
</dbReference>
<comment type="subcellular location">
    <subcellularLocation>
        <location evidence="1">Mitochondrion matrix</location>
    </subcellularLocation>
</comment>
<keyword evidence="10" id="KW-1185">Reference proteome</keyword>
<keyword evidence="3" id="KW-0285">Flavoprotein</keyword>
<dbReference type="GO" id="GO:0005759">
    <property type="term" value="C:mitochondrial matrix"/>
    <property type="evidence" value="ECO:0007669"/>
    <property type="project" value="UniProtKB-SubCell"/>
</dbReference>
<sequence>MAAAVRAGLWHRGVISVTRRGSHSHSNTALKPQYDAIIIGAGHNGLIASAYLQKGGLKTAVLERRHVLGGAAVSEEIIPGFLFSRASYLLSLLRPHIYQDLELKKHGLKVYMRDPYSFTPMLEDGVRGRPPPSLTLGADLAKTQKEIGKFSEKDAKVYPEFLSYLERLGCAIHPLLDAPPVDIPGLTQGSLRKKISALRSLKPLVKSGLQLGKNIPDFYELVTAPVMKVLNRWFESEPLRATLATDSVIGANTSPNNPGSGYVLLHHVMGELEKEKGAWGYVEGGMGGVSQSIARSAQSLGGDIFTNRDVEKVLIGQDGSAKGVVLTDGTEVHSKVVLSNSTPYITFKQLTPQDALSEAFITAVDQIDYTSPVTKINVAVDKLPNFLAAPNSADGKPGPHHQCSIHLNCESVEVLEEAYREGQQGRPSSRLAKPAVVLIMEQLIFAHYTLNLQVTTRVSQTTHLLLMDRVYGDGFPFTSPNHIDLHDIPIHLLVFLCRPMIEMTIPSVLDPTLAPPGCHVVSLFIQFTPYLLEGRRAWTDEDRERFADTAFDWVERYAPGFKKSIVGKDILTPADLERVFSLTGGNIFHGSMSLDQLYLARPLPSVADYRSPVKGLYLCGSGSHPGGGVMGAAGWNSALKVLADFKRL</sequence>
<dbReference type="InterPro" id="IPR036188">
    <property type="entry name" value="FAD/NAD-bd_sf"/>
</dbReference>
<dbReference type="Gene3D" id="3.50.50.60">
    <property type="entry name" value="FAD/NAD(P)-binding domain"/>
    <property type="match status" value="2"/>
</dbReference>
<organism evidence="9 10">
    <name type="scientific">Cyprinus carpio carpio</name>
    <dbReference type="NCBI Taxonomy" id="630221"/>
    <lineage>
        <taxon>Eukaryota</taxon>
        <taxon>Metazoa</taxon>
        <taxon>Chordata</taxon>
        <taxon>Craniata</taxon>
        <taxon>Vertebrata</taxon>
        <taxon>Euteleostomi</taxon>
        <taxon>Actinopterygii</taxon>
        <taxon>Neopterygii</taxon>
        <taxon>Teleostei</taxon>
        <taxon>Ostariophysi</taxon>
        <taxon>Cypriniformes</taxon>
        <taxon>Cyprinidae</taxon>
        <taxon>Cyprininae</taxon>
        <taxon>Cyprinus</taxon>
    </lineage>
</organism>
<evidence type="ECO:0000313" key="9">
    <source>
        <dbReference type="Ensembl" id="ENSCCRP00000109204.1"/>
    </source>
</evidence>
<proteinExistence type="inferred from homology"/>
<accession>A0A9J7XNX3</accession>
<evidence type="ECO:0000256" key="3">
    <source>
        <dbReference type="ARBA" id="ARBA00022630"/>
    </source>
</evidence>
<dbReference type="GeneTree" id="ENSGT00940000164861"/>
<evidence type="ECO:0000256" key="6">
    <source>
        <dbReference type="ARBA" id="ARBA00038825"/>
    </source>
</evidence>
<reference evidence="9" key="2">
    <citation type="submission" date="2025-09" db="UniProtKB">
        <authorList>
            <consortium name="Ensembl"/>
        </authorList>
    </citation>
    <scope>IDENTIFICATION</scope>
</reference>
<evidence type="ECO:0000313" key="10">
    <source>
        <dbReference type="Proteomes" id="UP001108240"/>
    </source>
</evidence>
<evidence type="ECO:0000256" key="7">
    <source>
        <dbReference type="ARBA" id="ARBA00040298"/>
    </source>
</evidence>
<dbReference type="PANTHER" id="PTHR10668:SF103">
    <property type="entry name" value="PYRIDINE NUCLEOTIDE-DISULFIDE OXIDOREDUCTASE DOMAIN-CONTAINING PROTEIN 2"/>
    <property type="match status" value="1"/>
</dbReference>
<comment type="subunit">
    <text evidence="6">Interacts with COX5B; this interaction may contribute to localize PYROXD2 to the inner face of the inner mitochondrial membrane.</text>
</comment>
<dbReference type="AlphaFoldDB" id="A0A9J7XNX3"/>
<dbReference type="PANTHER" id="PTHR10668">
    <property type="entry name" value="PHYTOENE DEHYDROGENASE"/>
    <property type="match status" value="1"/>
</dbReference>
<comment type="function">
    <text evidence="5">Probable oxidoreductase that may play a role as regulator of mitochondrial function.</text>
</comment>
<dbReference type="GO" id="GO:0016491">
    <property type="term" value="F:oxidoreductase activity"/>
    <property type="evidence" value="ECO:0007669"/>
    <property type="project" value="InterPro"/>
</dbReference>
<dbReference type="Pfam" id="PF01593">
    <property type="entry name" value="Amino_oxidase"/>
    <property type="match status" value="1"/>
</dbReference>
<comment type="similarity">
    <text evidence="2">Belongs to the carotenoid/retinoid oxidoreductase family.</text>
</comment>
<evidence type="ECO:0000256" key="4">
    <source>
        <dbReference type="ARBA" id="ARBA00022827"/>
    </source>
</evidence>
<dbReference type="InterPro" id="IPR002937">
    <property type="entry name" value="Amino_oxidase"/>
</dbReference>
<dbReference type="Ensembl" id="ENSCCRT00000194633.1">
    <property type="protein sequence ID" value="ENSCCRP00000109204.1"/>
    <property type="gene ID" value="ENSCCRG00000024966.2"/>
</dbReference>